<dbReference type="GO" id="GO:0005737">
    <property type="term" value="C:cytoplasm"/>
    <property type="evidence" value="ECO:0007669"/>
    <property type="project" value="UniProtKB-SubCell"/>
</dbReference>
<dbReference type="InterPro" id="IPR018316">
    <property type="entry name" value="Tubulin/FtsZ_2-layer-sand-dom"/>
</dbReference>
<dbReference type="Proteomes" id="UP000029004">
    <property type="component" value="Unassembled WGS sequence"/>
</dbReference>
<keyword evidence="5 7" id="KW-0132">Cell division</keyword>
<dbReference type="PANTHER" id="PTHR30314">
    <property type="entry name" value="CELL DIVISION PROTEIN FTSZ-RELATED"/>
    <property type="match status" value="1"/>
</dbReference>
<dbReference type="InterPro" id="IPR024757">
    <property type="entry name" value="FtsZ_C"/>
</dbReference>
<keyword evidence="4 5" id="KW-0717">Septation</keyword>
<dbReference type="PANTHER" id="PTHR30314:SF3">
    <property type="entry name" value="MITOCHONDRIAL DIVISION PROTEIN FSZA"/>
    <property type="match status" value="1"/>
</dbReference>
<protein>
    <recommendedName>
        <fullName evidence="5 6">Cell division protein FtsZ</fullName>
    </recommendedName>
</protein>
<dbReference type="SUPFAM" id="SSF52490">
    <property type="entry name" value="Tubulin nucleotide-binding domain-like"/>
    <property type="match status" value="1"/>
</dbReference>
<dbReference type="NCBIfam" id="TIGR00065">
    <property type="entry name" value="ftsZ"/>
    <property type="match status" value="1"/>
</dbReference>
<dbReference type="HAMAP" id="MF_00909">
    <property type="entry name" value="FtsZ"/>
    <property type="match status" value="1"/>
</dbReference>
<evidence type="ECO:0000313" key="11">
    <source>
        <dbReference type="EMBL" id="KFI98827.1"/>
    </source>
</evidence>
<dbReference type="GO" id="GO:0032153">
    <property type="term" value="C:cell division site"/>
    <property type="evidence" value="ECO:0007669"/>
    <property type="project" value="UniProtKB-UniRule"/>
</dbReference>
<evidence type="ECO:0000256" key="8">
    <source>
        <dbReference type="SAM" id="MobiDB-lite"/>
    </source>
</evidence>
<evidence type="ECO:0000256" key="4">
    <source>
        <dbReference type="ARBA" id="ARBA00023210"/>
    </source>
</evidence>
<accession>A0A087DTH7</accession>
<evidence type="ECO:0000256" key="7">
    <source>
        <dbReference type="RuleBase" id="RU000631"/>
    </source>
</evidence>
<dbReference type="SMART" id="SM00864">
    <property type="entry name" value="Tubulin"/>
    <property type="match status" value="1"/>
</dbReference>
<evidence type="ECO:0000256" key="5">
    <source>
        <dbReference type="HAMAP-Rule" id="MF_00909"/>
    </source>
</evidence>
<dbReference type="InterPro" id="IPR008280">
    <property type="entry name" value="Tub_FtsZ_C"/>
</dbReference>
<dbReference type="EMBL" id="JGZP01000007">
    <property type="protein sequence ID" value="KFI98827.1"/>
    <property type="molecule type" value="Genomic_DNA"/>
</dbReference>
<keyword evidence="12" id="KW-1185">Reference proteome</keyword>
<dbReference type="Gene3D" id="3.30.1330.20">
    <property type="entry name" value="Tubulin/FtsZ, C-terminal domain"/>
    <property type="match status" value="1"/>
</dbReference>
<comment type="subcellular location">
    <subcellularLocation>
        <location evidence="5">Cytoplasm</location>
    </subcellularLocation>
    <text evidence="5">Assembles at midcell at the inner surface of the cytoplasmic membrane.</text>
</comment>
<dbReference type="PRINTS" id="PR00423">
    <property type="entry name" value="CELLDVISFTSZ"/>
</dbReference>
<feature type="binding site" evidence="5">
    <location>
        <begin position="22"/>
        <end position="26"/>
    </location>
    <ligand>
        <name>GTP</name>
        <dbReference type="ChEBI" id="CHEBI:37565"/>
    </ligand>
</feature>
<feature type="domain" description="Tubulin/FtsZ GTPase" evidence="9">
    <location>
        <begin position="14"/>
        <end position="206"/>
    </location>
</feature>
<evidence type="ECO:0000256" key="2">
    <source>
        <dbReference type="ARBA" id="ARBA00022741"/>
    </source>
</evidence>
<keyword evidence="2 5" id="KW-0547">Nucleotide-binding</keyword>
<sequence>MSENAQTEFNDKTNIKVVGVGGGGGNAVNRMIAEGLQNVEFIAVNTDAKDLLRSEADVKIALSDQSSRGLGAGADPEKGAKAAQDHQSDIEEALKGADMVFVTCGEGGGTGTGASPIVARAAHQQGALTIAVVTRPFSFEGPQRSASAELGIDNLRQEVDALIVIPNDRLLELSDRSITIMDAFKTADSALLSGVQGITDLITTNSYIHVDFADVTAILRGAGTALFGIGSARGEDRATQAAELAISSPLLEESIEGAHGALINVAGPTDIGLQEASSAVELVRKAIHPEAQIIWGLALDDAYGDEVRVTVIAAGFDTAKEKAAQNAAQPLAVAAQQAQNVAHNAAPAAPAVPAQQPVGGGLKHVAGRIGVETLA</sequence>
<evidence type="ECO:0000256" key="3">
    <source>
        <dbReference type="ARBA" id="ARBA00023134"/>
    </source>
</evidence>
<dbReference type="Gene3D" id="3.40.50.1440">
    <property type="entry name" value="Tubulin/FtsZ, GTPase domain"/>
    <property type="match status" value="1"/>
</dbReference>
<dbReference type="InterPro" id="IPR037103">
    <property type="entry name" value="Tubulin/FtsZ-like_C"/>
</dbReference>
<dbReference type="Pfam" id="PF00091">
    <property type="entry name" value="Tubulin"/>
    <property type="match status" value="1"/>
</dbReference>
<feature type="domain" description="Tubulin/FtsZ 2-layer sandwich" evidence="10">
    <location>
        <begin position="208"/>
        <end position="325"/>
    </location>
</feature>
<dbReference type="PROSITE" id="PS01135">
    <property type="entry name" value="FTSZ_2"/>
    <property type="match status" value="1"/>
</dbReference>
<dbReference type="CDD" id="cd02201">
    <property type="entry name" value="FtsZ_type1"/>
    <property type="match status" value="1"/>
</dbReference>
<feature type="binding site" evidence="5">
    <location>
        <begin position="109"/>
        <end position="111"/>
    </location>
    <ligand>
        <name>GTP</name>
        <dbReference type="ChEBI" id="CHEBI:37565"/>
    </ligand>
</feature>
<keyword evidence="3 5" id="KW-0342">GTP-binding</keyword>
<gene>
    <name evidence="5" type="primary">ftsZ</name>
    <name evidence="11" type="ORF">BSTEL_1354</name>
</gene>
<feature type="binding site" evidence="5">
    <location>
        <position position="140"/>
    </location>
    <ligand>
        <name>GTP</name>
        <dbReference type="ChEBI" id="CHEBI:37565"/>
    </ligand>
</feature>
<proteinExistence type="inferred from homology"/>
<evidence type="ECO:0000259" key="9">
    <source>
        <dbReference type="SMART" id="SM00864"/>
    </source>
</evidence>
<dbReference type="eggNOG" id="COG0206">
    <property type="taxonomic scope" value="Bacteria"/>
</dbReference>
<dbReference type="InterPro" id="IPR000158">
    <property type="entry name" value="Cell_div_FtsZ"/>
</dbReference>
<comment type="similarity">
    <text evidence="1 5 7">Belongs to the FtsZ family.</text>
</comment>
<dbReference type="GO" id="GO:0051258">
    <property type="term" value="P:protein polymerization"/>
    <property type="evidence" value="ECO:0007669"/>
    <property type="project" value="UniProtKB-UniRule"/>
</dbReference>
<dbReference type="STRING" id="762211.BSTEL_1354"/>
<name>A0A087DTH7_9BIFI</name>
<feature type="region of interest" description="Disordered" evidence="8">
    <location>
        <begin position="66"/>
        <end position="86"/>
    </location>
</feature>
<evidence type="ECO:0000313" key="12">
    <source>
        <dbReference type="Proteomes" id="UP000029004"/>
    </source>
</evidence>
<dbReference type="FunFam" id="3.40.50.1440:FF:000001">
    <property type="entry name" value="Cell division protein FtsZ"/>
    <property type="match status" value="1"/>
</dbReference>
<dbReference type="InterPro" id="IPR036525">
    <property type="entry name" value="Tubulin/FtsZ_GTPase_sf"/>
</dbReference>
<dbReference type="GO" id="GO:0000917">
    <property type="term" value="P:division septum assembly"/>
    <property type="evidence" value="ECO:0007669"/>
    <property type="project" value="UniProtKB-KW"/>
</dbReference>
<dbReference type="Pfam" id="PF12327">
    <property type="entry name" value="FtsZ_C"/>
    <property type="match status" value="1"/>
</dbReference>
<keyword evidence="5 7" id="KW-0131">Cell cycle</keyword>
<dbReference type="SMART" id="SM00865">
    <property type="entry name" value="Tubulin_C"/>
    <property type="match status" value="1"/>
</dbReference>
<dbReference type="GO" id="GO:0003924">
    <property type="term" value="F:GTPase activity"/>
    <property type="evidence" value="ECO:0007669"/>
    <property type="project" value="UniProtKB-UniRule"/>
</dbReference>
<feature type="compositionally biased region" description="Basic and acidic residues" evidence="8">
    <location>
        <begin position="75"/>
        <end position="86"/>
    </location>
</feature>
<evidence type="ECO:0000259" key="10">
    <source>
        <dbReference type="SMART" id="SM00865"/>
    </source>
</evidence>
<dbReference type="GO" id="GO:0043093">
    <property type="term" value="P:FtsZ-dependent cytokinesis"/>
    <property type="evidence" value="ECO:0007669"/>
    <property type="project" value="UniProtKB-UniRule"/>
</dbReference>
<organism evidence="11 12">
    <name type="scientific">Bifidobacterium stellenboschense</name>
    <dbReference type="NCBI Taxonomy" id="762211"/>
    <lineage>
        <taxon>Bacteria</taxon>
        <taxon>Bacillati</taxon>
        <taxon>Actinomycetota</taxon>
        <taxon>Actinomycetes</taxon>
        <taxon>Bifidobacteriales</taxon>
        <taxon>Bifidobacteriaceae</taxon>
        <taxon>Bifidobacterium</taxon>
    </lineage>
</organism>
<dbReference type="InterPro" id="IPR045061">
    <property type="entry name" value="FtsZ/CetZ"/>
</dbReference>
<dbReference type="InterPro" id="IPR020805">
    <property type="entry name" value="Cell_div_FtsZ_CS"/>
</dbReference>
<evidence type="ECO:0000256" key="6">
    <source>
        <dbReference type="NCBIfam" id="TIGR00065"/>
    </source>
</evidence>
<dbReference type="SUPFAM" id="SSF55307">
    <property type="entry name" value="Tubulin C-terminal domain-like"/>
    <property type="match status" value="1"/>
</dbReference>
<evidence type="ECO:0000256" key="1">
    <source>
        <dbReference type="ARBA" id="ARBA00009690"/>
    </source>
</evidence>
<reference evidence="11 12" key="1">
    <citation type="submission" date="2014-03" db="EMBL/GenBank/DDBJ databases">
        <title>Genomics of Bifidobacteria.</title>
        <authorList>
            <person name="Ventura M."/>
            <person name="Milani C."/>
            <person name="Lugli G.A."/>
        </authorList>
    </citation>
    <scope>NUCLEOTIDE SEQUENCE [LARGE SCALE GENOMIC DNA]</scope>
    <source>
        <strain evidence="11 12">DSM 23968</strain>
    </source>
</reference>
<comment type="subunit">
    <text evidence="5">Homodimer. Polymerizes to form a dynamic ring structure in a strictly GTP-dependent manner. Interacts directly with several other division proteins.</text>
</comment>
<feature type="binding site" evidence="5">
    <location>
        <position position="188"/>
    </location>
    <ligand>
        <name>GTP</name>
        <dbReference type="ChEBI" id="CHEBI:37565"/>
    </ligand>
</feature>
<dbReference type="AlphaFoldDB" id="A0A087DTH7"/>
<comment type="caution">
    <text evidence="11">The sequence shown here is derived from an EMBL/GenBank/DDBJ whole genome shotgun (WGS) entry which is preliminary data.</text>
</comment>
<comment type="function">
    <text evidence="5 7">Essential cell division protein that forms a contractile ring structure (Z ring) at the future cell division site. The regulation of the ring assembly controls the timing and the location of cell division. One of the functions of the FtsZ ring is to recruit other cell division proteins to the septum to produce a new cell wall between the dividing cells. Binds GTP and shows GTPase activity.</text>
</comment>
<dbReference type="RefSeq" id="WP_051922806.1">
    <property type="nucleotide sequence ID" value="NZ_JGZP01000007.1"/>
</dbReference>
<keyword evidence="5" id="KW-0963">Cytoplasm</keyword>
<dbReference type="GO" id="GO:0005525">
    <property type="term" value="F:GTP binding"/>
    <property type="evidence" value="ECO:0007669"/>
    <property type="project" value="UniProtKB-UniRule"/>
</dbReference>
<dbReference type="InterPro" id="IPR003008">
    <property type="entry name" value="Tubulin_FtsZ_GTPase"/>
</dbReference>
<feature type="binding site" evidence="5">
    <location>
        <position position="144"/>
    </location>
    <ligand>
        <name>GTP</name>
        <dbReference type="ChEBI" id="CHEBI:37565"/>
    </ligand>
</feature>